<dbReference type="STRING" id="1799789.AX660_04640"/>
<reference evidence="2" key="1">
    <citation type="submission" date="2016-02" db="EMBL/GenBank/DDBJ databases">
        <authorList>
            <person name="Schultz-Johansen M."/>
            <person name="Glaring M.A."/>
            <person name="Bech P.K."/>
            <person name="Stougaard P."/>
        </authorList>
    </citation>
    <scope>NUCLEOTIDE SEQUENCE [LARGE SCALE GENOMIC DNA]</scope>
    <source>
        <strain evidence="2">S66</strain>
    </source>
</reference>
<dbReference type="Proteomes" id="UP000070299">
    <property type="component" value="Unassembled WGS sequence"/>
</dbReference>
<protein>
    <recommendedName>
        <fullName evidence="3">DUF3703 domain-containing protein</fullName>
    </recommendedName>
</protein>
<proteinExistence type="predicted"/>
<evidence type="ECO:0000313" key="1">
    <source>
        <dbReference type="EMBL" id="KXI30717.1"/>
    </source>
</evidence>
<dbReference type="Pfam" id="PF12487">
    <property type="entry name" value="DUF3703"/>
    <property type="match status" value="1"/>
</dbReference>
<dbReference type="RefSeq" id="WP_068371568.1">
    <property type="nucleotide sequence ID" value="NZ_LSNE01000002.1"/>
</dbReference>
<comment type="caution">
    <text evidence="1">The sequence shown here is derived from an EMBL/GenBank/DDBJ whole genome shotgun (WGS) entry which is preliminary data.</text>
</comment>
<accession>A0A136A657</accession>
<gene>
    <name evidence="1" type="ORF">AX660_04640</name>
</gene>
<evidence type="ECO:0008006" key="3">
    <source>
        <dbReference type="Google" id="ProtNLM"/>
    </source>
</evidence>
<evidence type="ECO:0000313" key="2">
    <source>
        <dbReference type="Proteomes" id="UP000070299"/>
    </source>
</evidence>
<dbReference type="OrthoDB" id="9799416at2"/>
<name>A0A136A657_9ALTE</name>
<organism evidence="1 2">
    <name type="scientific">Paraglaciecola hydrolytica</name>
    <dbReference type="NCBI Taxonomy" id="1799789"/>
    <lineage>
        <taxon>Bacteria</taxon>
        <taxon>Pseudomonadati</taxon>
        <taxon>Pseudomonadota</taxon>
        <taxon>Gammaproteobacteria</taxon>
        <taxon>Alteromonadales</taxon>
        <taxon>Alteromonadaceae</taxon>
        <taxon>Paraglaciecola</taxon>
    </lineage>
</organism>
<sequence>MSSFTQKISPFVQHEIALANESRNKGELNAEFSHLENAHVLGQESTYHHVKVHYLMLLWGFRQKRLAEVMGQMFRIFGALTKTMLGFVPAGNTGGSNISPFKRLPIKPELANIIQQAKNNV</sequence>
<dbReference type="EMBL" id="LSNE01000002">
    <property type="protein sequence ID" value="KXI30717.1"/>
    <property type="molecule type" value="Genomic_DNA"/>
</dbReference>
<dbReference type="InterPro" id="IPR022172">
    <property type="entry name" value="DUF3703"/>
</dbReference>
<dbReference type="AlphaFoldDB" id="A0A136A657"/>
<keyword evidence="2" id="KW-1185">Reference proteome</keyword>